<evidence type="ECO:0000256" key="2">
    <source>
        <dbReference type="SAM" id="MobiDB-lite"/>
    </source>
</evidence>
<evidence type="ECO:0000259" key="3">
    <source>
        <dbReference type="PROSITE" id="PS50089"/>
    </source>
</evidence>
<feature type="compositionally biased region" description="Basic and acidic residues" evidence="2">
    <location>
        <begin position="241"/>
        <end position="257"/>
    </location>
</feature>
<gene>
    <name evidence="4" type="ORF">EJ02DRAFT_473972</name>
</gene>
<reference evidence="4" key="1">
    <citation type="journal article" date="2020" name="Stud. Mycol.">
        <title>101 Dothideomycetes genomes: a test case for predicting lifestyles and emergence of pathogens.</title>
        <authorList>
            <person name="Haridas S."/>
            <person name="Albert R."/>
            <person name="Binder M."/>
            <person name="Bloem J."/>
            <person name="Labutti K."/>
            <person name="Salamov A."/>
            <person name="Andreopoulos B."/>
            <person name="Baker S."/>
            <person name="Barry K."/>
            <person name="Bills G."/>
            <person name="Bluhm B."/>
            <person name="Cannon C."/>
            <person name="Castanera R."/>
            <person name="Culley D."/>
            <person name="Daum C."/>
            <person name="Ezra D."/>
            <person name="Gonzalez J."/>
            <person name="Henrissat B."/>
            <person name="Kuo A."/>
            <person name="Liang C."/>
            <person name="Lipzen A."/>
            <person name="Lutzoni F."/>
            <person name="Magnuson J."/>
            <person name="Mondo S."/>
            <person name="Nolan M."/>
            <person name="Ohm R."/>
            <person name="Pangilinan J."/>
            <person name="Park H.-J."/>
            <person name="Ramirez L."/>
            <person name="Alfaro M."/>
            <person name="Sun H."/>
            <person name="Tritt A."/>
            <person name="Yoshinaga Y."/>
            <person name="Zwiers L.-H."/>
            <person name="Turgeon B."/>
            <person name="Goodwin S."/>
            <person name="Spatafora J."/>
            <person name="Crous P."/>
            <person name="Grigoriev I."/>
        </authorList>
    </citation>
    <scope>NUCLEOTIDE SEQUENCE</scope>
    <source>
        <strain evidence="4">CBS 161.51</strain>
    </source>
</reference>
<evidence type="ECO:0000313" key="5">
    <source>
        <dbReference type="Proteomes" id="UP000800038"/>
    </source>
</evidence>
<feature type="domain" description="RING-type" evidence="3">
    <location>
        <begin position="31"/>
        <end position="87"/>
    </location>
</feature>
<protein>
    <recommendedName>
        <fullName evidence="3">RING-type domain-containing protein</fullName>
    </recommendedName>
</protein>
<organism evidence="4 5">
    <name type="scientific">Clathrospora elynae</name>
    <dbReference type="NCBI Taxonomy" id="706981"/>
    <lineage>
        <taxon>Eukaryota</taxon>
        <taxon>Fungi</taxon>
        <taxon>Dikarya</taxon>
        <taxon>Ascomycota</taxon>
        <taxon>Pezizomycotina</taxon>
        <taxon>Dothideomycetes</taxon>
        <taxon>Pleosporomycetidae</taxon>
        <taxon>Pleosporales</taxon>
        <taxon>Diademaceae</taxon>
        <taxon>Clathrospora</taxon>
    </lineage>
</organism>
<dbReference type="SUPFAM" id="SSF57850">
    <property type="entry name" value="RING/U-box"/>
    <property type="match status" value="1"/>
</dbReference>
<evidence type="ECO:0000256" key="1">
    <source>
        <dbReference type="PROSITE-ProRule" id="PRU00175"/>
    </source>
</evidence>
<feature type="compositionally biased region" description="Basic residues" evidence="2">
    <location>
        <begin position="258"/>
        <end position="268"/>
    </location>
</feature>
<dbReference type="GO" id="GO:0008270">
    <property type="term" value="F:zinc ion binding"/>
    <property type="evidence" value="ECO:0007669"/>
    <property type="project" value="UniProtKB-KW"/>
</dbReference>
<name>A0A6A5SFF9_9PLEO</name>
<dbReference type="InterPro" id="IPR001841">
    <property type="entry name" value="Znf_RING"/>
</dbReference>
<keyword evidence="1" id="KW-0479">Metal-binding</keyword>
<keyword evidence="5" id="KW-1185">Reference proteome</keyword>
<keyword evidence="1" id="KW-0863">Zinc-finger</keyword>
<keyword evidence="1" id="KW-0862">Zinc</keyword>
<evidence type="ECO:0000313" key="4">
    <source>
        <dbReference type="EMBL" id="KAF1938318.1"/>
    </source>
</evidence>
<sequence>MPRRTERRLRQWLARLIPIPLENVAEDDRTCTLCYEPFPNLEDGPDYPVRVRSMQPNSACRHIFGRQCIEDHLSSSRSYSRRCPVCRERWFDRDEEYPSDDHLPAAGLPEDDLQDADLPTPDWVGEVFHRSRERTDQVAAVRHRHVAAFDEPDPLLLAPHARVNIAPEVTPIRVVEGARGNLVINRVVERAHVEGNHASHEPGTVFPSAGRITRIVGFLERILASEELQNGSSEISQSVTETERAVERLWRNVDDSQRRRRQARHRPS</sequence>
<dbReference type="PROSITE" id="PS50089">
    <property type="entry name" value="ZF_RING_2"/>
    <property type="match status" value="1"/>
</dbReference>
<dbReference type="AlphaFoldDB" id="A0A6A5SFF9"/>
<dbReference type="Pfam" id="PF13639">
    <property type="entry name" value="zf-RING_2"/>
    <property type="match status" value="1"/>
</dbReference>
<dbReference type="InterPro" id="IPR013083">
    <property type="entry name" value="Znf_RING/FYVE/PHD"/>
</dbReference>
<proteinExistence type="predicted"/>
<dbReference type="Gene3D" id="3.30.40.10">
    <property type="entry name" value="Zinc/RING finger domain, C3HC4 (zinc finger)"/>
    <property type="match status" value="1"/>
</dbReference>
<dbReference type="EMBL" id="ML976108">
    <property type="protein sequence ID" value="KAF1938318.1"/>
    <property type="molecule type" value="Genomic_DNA"/>
</dbReference>
<dbReference type="OrthoDB" id="3791947at2759"/>
<dbReference type="Proteomes" id="UP000800038">
    <property type="component" value="Unassembled WGS sequence"/>
</dbReference>
<accession>A0A6A5SFF9</accession>
<feature type="compositionally biased region" description="Polar residues" evidence="2">
    <location>
        <begin position="230"/>
        <end position="240"/>
    </location>
</feature>
<feature type="region of interest" description="Disordered" evidence="2">
    <location>
        <begin position="230"/>
        <end position="268"/>
    </location>
</feature>